<dbReference type="Proteomes" id="UP000058446">
    <property type="component" value="Chromosome"/>
</dbReference>
<dbReference type="PANTHER" id="PTHR30349">
    <property type="entry name" value="PHAGE INTEGRASE-RELATED"/>
    <property type="match status" value="1"/>
</dbReference>
<dbReference type="InterPro" id="IPR002104">
    <property type="entry name" value="Integrase_catalytic"/>
</dbReference>
<organism evidence="7 8">
    <name type="scientific">Corynebacterium lactis RW2-5</name>
    <dbReference type="NCBI Taxonomy" id="1408189"/>
    <lineage>
        <taxon>Bacteria</taxon>
        <taxon>Bacillati</taxon>
        <taxon>Actinomycetota</taxon>
        <taxon>Actinomycetes</taxon>
        <taxon>Mycobacteriales</taxon>
        <taxon>Corynebacteriaceae</taxon>
        <taxon>Corynebacterium</taxon>
    </lineage>
</organism>
<dbReference type="Pfam" id="PF00589">
    <property type="entry name" value="Phage_integrase"/>
    <property type="match status" value="1"/>
</dbReference>
<dbReference type="PATRIC" id="fig|1408189.4.peg.1497"/>
<dbReference type="InterPro" id="IPR013762">
    <property type="entry name" value="Integrase-like_cat_sf"/>
</dbReference>
<evidence type="ECO:0000256" key="1">
    <source>
        <dbReference type="ARBA" id="ARBA00008857"/>
    </source>
</evidence>
<feature type="domain" description="Tyr recombinase" evidence="5">
    <location>
        <begin position="161"/>
        <end position="348"/>
    </location>
</feature>
<dbReference type="GO" id="GO:0003677">
    <property type="term" value="F:DNA binding"/>
    <property type="evidence" value="ECO:0007669"/>
    <property type="project" value="UniProtKB-UniRule"/>
</dbReference>
<keyword evidence="3" id="KW-0233">DNA recombination</keyword>
<dbReference type="PROSITE" id="PS51898">
    <property type="entry name" value="TYR_RECOMBINASE"/>
    <property type="match status" value="1"/>
</dbReference>
<dbReference type="Gene3D" id="1.10.443.10">
    <property type="entry name" value="Intergrase catalytic core"/>
    <property type="match status" value="1"/>
</dbReference>
<proteinExistence type="inferred from homology"/>
<keyword evidence="8" id="KW-1185">Reference proteome</keyword>
<evidence type="ECO:0000313" key="8">
    <source>
        <dbReference type="Proteomes" id="UP000058446"/>
    </source>
</evidence>
<dbReference type="STRING" id="1408189.CLAC_07480"/>
<dbReference type="InterPro" id="IPR010998">
    <property type="entry name" value="Integrase_recombinase_N"/>
</dbReference>
<dbReference type="OrthoDB" id="1822491at2"/>
<sequence>MATVSPYTTKRGRRWEVQWTRPDGRRTRKRGFPTKIAAQAWLEDQNTARRKGTWVDPTRENTRIDTLGERWLAMQTHLKPSGLRSIKSVWTNHVKPTWGQRTVGSIRRSEIQEWISTFPLGATSARRAHNALSQIFDLAVDDGCVAVNPAKGVRLPRKPTPVKVYLTMEQVRTLADESSQPAIVWFLATTGVRWSELAGLQVGDMNLSGRRAFLQRAAVTVGSRVEIGSLKSHESRSIAIPRFVCNLLQPIIAGRGADEFVWPGADGGPLRLPGHGSFFHGALERVRAADSCFPVVTVHGMRHVAAGLLVSSGASVKVVQRQLGHASAAMTLDTYADLFDGDLDVVADAMEVAHLKLGEPKVSQKRGSA</sequence>
<evidence type="ECO:0000256" key="3">
    <source>
        <dbReference type="ARBA" id="ARBA00023172"/>
    </source>
</evidence>
<dbReference type="InterPro" id="IPR044068">
    <property type="entry name" value="CB"/>
</dbReference>
<accession>A0A0K2H1G3</accession>
<keyword evidence="2 4" id="KW-0238">DNA-binding</keyword>
<reference evidence="7 8" key="1">
    <citation type="submission" date="2013-10" db="EMBL/GenBank/DDBJ databases">
        <title>Complete genome sequence of Corynebacterium lactis DSM 45799(T), isolated from raw cow milk.</title>
        <authorList>
            <person name="Ruckert C."/>
            <person name="Albersmeier A."/>
            <person name="Lipski A."/>
            <person name="Kalinowski J."/>
        </authorList>
    </citation>
    <scope>NUCLEOTIDE SEQUENCE [LARGE SCALE GENOMIC DNA]</scope>
    <source>
        <strain evidence="7 8">RW2-5</strain>
    </source>
</reference>
<dbReference type="KEGG" id="clw:CLAC_07480"/>
<dbReference type="GO" id="GO:0006310">
    <property type="term" value="P:DNA recombination"/>
    <property type="evidence" value="ECO:0007669"/>
    <property type="project" value="UniProtKB-KW"/>
</dbReference>
<name>A0A0K2H1G3_9CORY</name>
<dbReference type="SUPFAM" id="SSF56349">
    <property type="entry name" value="DNA breaking-rejoining enzymes"/>
    <property type="match status" value="1"/>
</dbReference>
<dbReference type="GO" id="GO:0015074">
    <property type="term" value="P:DNA integration"/>
    <property type="evidence" value="ECO:0007669"/>
    <property type="project" value="InterPro"/>
</dbReference>
<evidence type="ECO:0000259" key="5">
    <source>
        <dbReference type="PROSITE" id="PS51898"/>
    </source>
</evidence>
<protein>
    <submittedName>
        <fullName evidence="7">Integrase</fullName>
    </submittedName>
</protein>
<dbReference type="RefSeq" id="WP_053412349.1">
    <property type="nucleotide sequence ID" value="NZ_CP006841.1"/>
</dbReference>
<dbReference type="CDD" id="cd01189">
    <property type="entry name" value="INT_ICEBs1_C_like"/>
    <property type="match status" value="1"/>
</dbReference>
<evidence type="ECO:0000259" key="6">
    <source>
        <dbReference type="PROSITE" id="PS51900"/>
    </source>
</evidence>
<dbReference type="PANTHER" id="PTHR30349:SF64">
    <property type="entry name" value="PROPHAGE INTEGRASE INTD-RELATED"/>
    <property type="match status" value="1"/>
</dbReference>
<gene>
    <name evidence="7" type="ORF">CLAC_07480</name>
</gene>
<dbReference type="InterPro" id="IPR011010">
    <property type="entry name" value="DNA_brk_join_enz"/>
</dbReference>
<dbReference type="PROSITE" id="PS51900">
    <property type="entry name" value="CB"/>
    <property type="match status" value="1"/>
</dbReference>
<evidence type="ECO:0000256" key="2">
    <source>
        <dbReference type="ARBA" id="ARBA00023125"/>
    </source>
</evidence>
<dbReference type="InterPro" id="IPR050090">
    <property type="entry name" value="Tyrosine_recombinase_XerCD"/>
</dbReference>
<evidence type="ECO:0000256" key="4">
    <source>
        <dbReference type="PROSITE-ProRule" id="PRU01248"/>
    </source>
</evidence>
<evidence type="ECO:0000313" key="7">
    <source>
        <dbReference type="EMBL" id="ALA67571.1"/>
    </source>
</evidence>
<dbReference type="EMBL" id="CP006841">
    <property type="protein sequence ID" value="ALA67571.1"/>
    <property type="molecule type" value="Genomic_DNA"/>
</dbReference>
<comment type="similarity">
    <text evidence="1">Belongs to the 'phage' integrase family.</text>
</comment>
<feature type="domain" description="Core-binding (CB)" evidence="6">
    <location>
        <begin position="62"/>
        <end position="140"/>
    </location>
</feature>
<dbReference type="Gene3D" id="1.10.150.130">
    <property type="match status" value="1"/>
</dbReference>
<dbReference type="AlphaFoldDB" id="A0A0K2H1G3"/>